<dbReference type="Proteomes" id="UP001194746">
    <property type="component" value="Unassembled WGS sequence"/>
</dbReference>
<evidence type="ECO:0000313" key="3">
    <source>
        <dbReference type="EMBL" id="KAF9894417.1"/>
    </source>
</evidence>
<gene>
    <name evidence="3" type="ORF">FE257_007920</name>
</gene>
<reference evidence="3" key="1">
    <citation type="journal article" date="2019" name="Beilstein J. Org. Chem.">
        <title>Nanangenines: drimane sesquiterpenoids as the dominant metabolite cohort of a novel Australian fungus, Aspergillus nanangensis.</title>
        <authorList>
            <person name="Lacey H.J."/>
            <person name="Gilchrist C.L.M."/>
            <person name="Crombie A."/>
            <person name="Kalaitzis J.A."/>
            <person name="Vuong D."/>
            <person name="Rutledge P.J."/>
            <person name="Turner P."/>
            <person name="Pitt J.I."/>
            <person name="Lacey E."/>
            <person name="Chooi Y.H."/>
            <person name="Piggott A.M."/>
        </authorList>
    </citation>
    <scope>NUCLEOTIDE SEQUENCE</scope>
    <source>
        <strain evidence="3">MST-FP2251</strain>
    </source>
</reference>
<dbReference type="InterPro" id="IPR000845">
    <property type="entry name" value="Nucleoside_phosphorylase_d"/>
</dbReference>
<dbReference type="InterPro" id="IPR002182">
    <property type="entry name" value="NB-ARC"/>
</dbReference>
<feature type="region of interest" description="Disordered" evidence="1">
    <location>
        <begin position="915"/>
        <end position="952"/>
    </location>
</feature>
<name>A0AAD4GYV3_ASPNN</name>
<dbReference type="Gene3D" id="3.40.50.1580">
    <property type="entry name" value="Nucleoside phosphorylase domain"/>
    <property type="match status" value="1"/>
</dbReference>
<keyword evidence="4" id="KW-1185">Reference proteome</keyword>
<sequence length="952" mass="106474">MAPFLHTDYSVAWICALPLEMAAGNAMLDKTHDRLSQPSTDPNAYILGELHGHYIVIACLPAGVYGTISAANLVSHLVSTFPRIQLALMVGIGGGVPGTPHDIRLGDVVVSRPVGKYSGVIQYDYGKALQDGHFEPTGILNKPPQTLLTHMARLEASQLAQGENSILKIISDVLNRNLDLKRRFSRPNGPDNLFCASYPHVGNESNCLKCDKTQLLDRSPRDTATPSVHYGLIASGDRVMKDSTARDLLAQQLGVICFEMEAAGLMDELPTLVIRGICDYCDTHKQKDWQQYAALTASAFAKLLLSVVPVSRTEDPGLLNQKVRHWIVPFAKNPKFVGRQHEVAELEKLIAAQDGPARTAITGLGGVGKTQVALQVAHRIRDRDNECSIFWIPCTSHAMVEQIFLNIVQTLGIPNANPAEAKEQAKTYFSSERAGRWLLIFDNADDAEMWSTLEQFLPQSEQGRILFTSRHLELAVDLTFSNIIAIPDMDRDTARQILEKSLIQRDLLNNHTKMITLLEQLAYLPLAIVQASAYINKKRIDLSTYSALLKETEKEAVKLLSEDFRDPGRYSDIQNPVMTTWLISFNQIQQQNRMAANYLSFMACIDPRKIPRSLLLSQVAKKETIDALGLLSAYSFISTDGTDISIHSLVHIASRNWLRENSLLNYWVERVADQLDEAFPDDHYTNRALWREYLPHALALMRGKEFQELLTDRTNLTDKIARCLAIDGRFNEAEVLYHQLIQIEQAKNGAEHPNTLISMANLASIYQSQGRLNKAEQLKLQVVEIRKTVLGTEHPDTLTSMANLALTFWSQGRWNKAEQLGLQVVEIRKTLLGTEHPDTLTSMANLASTYHDQGRLVESEQLQIQVMKTRKSVLGVEHPATMTSVHNLAYTWNSMGKHNKALQLMTECTRLRAKHLGPSHPNTLSSSDALAQWQETESHGSSKSIKRLKRTV</sequence>
<proteinExistence type="predicted"/>
<organism evidence="3 4">
    <name type="scientific">Aspergillus nanangensis</name>
    <dbReference type="NCBI Taxonomy" id="2582783"/>
    <lineage>
        <taxon>Eukaryota</taxon>
        <taxon>Fungi</taxon>
        <taxon>Dikarya</taxon>
        <taxon>Ascomycota</taxon>
        <taxon>Pezizomycotina</taxon>
        <taxon>Eurotiomycetes</taxon>
        <taxon>Eurotiomycetidae</taxon>
        <taxon>Eurotiales</taxon>
        <taxon>Aspergillaceae</taxon>
        <taxon>Aspergillus</taxon>
        <taxon>Aspergillus subgen. Circumdati</taxon>
    </lineage>
</organism>
<dbReference type="InterPro" id="IPR053137">
    <property type="entry name" value="NLR-like"/>
</dbReference>
<dbReference type="EMBL" id="VCAU01000004">
    <property type="protein sequence ID" value="KAF9894417.1"/>
    <property type="molecule type" value="Genomic_DNA"/>
</dbReference>
<dbReference type="InterPro" id="IPR035994">
    <property type="entry name" value="Nucleoside_phosphorylase_sf"/>
</dbReference>
<dbReference type="PANTHER" id="PTHR46082">
    <property type="entry name" value="ATP/GTP-BINDING PROTEIN-RELATED"/>
    <property type="match status" value="1"/>
</dbReference>
<dbReference type="InterPro" id="IPR011990">
    <property type="entry name" value="TPR-like_helical_dom_sf"/>
</dbReference>
<dbReference type="PANTHER" id="PTHR46082:SF11">
    <property type="entry name" value="AAA+ ATPASE DOMAIN-CONTAINING PROTEIN-RELATED"/>
    <property type="match status" value="1"/>
</dbReference>
<dbReference type="InterPro" id="IPR003593">
    <property type="entry name" value="AAA+_ATPase"/>
</dbReference>
<dbReference type="GO" id="GO:0043531">
    <property type="term" value="F:ADP binding"/>
    <property type="evidence" value="ECO:0007669"/>
    <property type="project" value="InterPro"/>
</dbReference>
<dbReference type="InterPro" id="IPR027417">
    <property type="entry name" value="P-loop_NTPase"/>
</dbReference>
<dbReference type="AlphaFoldDB" id="A0AAD4GYV3"/>
<dbReference type="Pfam" id="PF00931">
    <property type="entry name" value="NB-ARC"/>
    <property type="match status" value="1"/>
</dbReference>
<dbReference type="Pfam" id="PF13374">
    <property type="entry name" value="TPR_10"/>
    <property type="match status" value="2"/>
</dbReference>
<dbReference type="Pfam" id="PF01048">
    <property type="entry name" value="PNP_UDP_1"/>
    <property type="match status" value="1"/>
</dbReference>
<dbReference type="SUPFAM" id="SSF48452">
    <property type="entry name" value="TPR-like"/>
    <property type="match status" value="2"/>
</dbReference>
<feature type="compositionally biased region" description="Polar residues" evidence="1">
    <location>
        <begin position="920"/>
        <end position="943"/>
    </location>
</feature>
<dbReference type="GO" id="GO:0003824">
    <property type="term" value="F:catalytic activity"/>
    <property type="evidence" value="ECO:0007669"/>
    <property type="project" value="InterPro"/>
</dbReference>
<accession>A0AAD4GYV3</accession>
<comment type="caution">
    <text evidence="3">The sequence shown here is derived from an EMBL/GenBank/DDBJ whole genome shotgun (WGS) entry which is preliminary data.</text>
</comment>
<evidence type="ECO:0000313" key="4">
    <source>
        <dbReference type="Proteomes" id="UP001194746"/>
    </source>
</evidence>
<reference evidence="3" key="2">
    <citation type="submission" date="2020-02" db="EMBL/GenBank/DDBJ databases">
        <authorList>
            <person name="Gilchrist C.L.M."/>
            <person name="Chooi Y.-H."/>
        </authorList>
    </citation>
    <scope>NUCLEOTIDE SEQUENCE</scope>
    <source>
        <strain evidence="3">MST-FP2251</strain>
    </source>
</reference>
<dbReference type="Gene3D" id="3.40.50.300">
    <property type="entry name" value="P-loop containing nucleotide triphosphate hydrolases"/>
    <property type="match status" value="1"/>
</dbReference>
<evidence type="ECO:0000256" key="1">
    <source>
        <dbReference type="SAM" id="MobiDB-lite"/>
    </source>
</evidence>
<evidence type="ECO:0000259" key="2">
    <source>
        <dbReference type="SMART" id="SM00382"/>
    </source>
</evidence>
<dbReference type="SUPFAM" id="SSF52540">
    <property type="entry name" value="P-loop containing nucleoside triphosphate hydrolases"/>
    <property type="match status" value="1"/>
</dbReference>
<protein>
    <recommendedName>
        <fullName evidence="2">AAA+ ATPase domain-containing protein</fullName>
    </recommendedName>
</protein>
<feature type="domain" description="AAA+ ATPase" evidence="2">
    <location>
        <begin position="355"/>
        <end position="490"/>
    </location>
</feature>
<dbReference type="Gene3D" id="1.25.40.10">
    <property type="entry name" value="Tetratricopeptide repeat domain"/>
    <property type="match status" value="2"/>
</dbReference>
<dbReference type="Pfam" id="PF13424">
    <property type="entry name" value="TPR_12"/>
    <property type="match status" value="1"/>
</dbReference>
<dbReference type="GO" id="GO:0009116">
    <property type="term" value="P:nucleoside metabolic process"/>
    <property type="evidence" value="ECO:0007669"/>
    <property type="project" value="InterPro"/>
</dbReference>
<dbReference type="SUPFAM" id="SSF53167">
    <property type="entry name" value="Purine and uridine phosphorylases"/>
    <property type="match status" value="1"/>
</dbReference>
<dbReference type="SMART" id="SM00382">
    <property type="entry name" value="AAA"/>
    <property type="match status" value="1"/>
</dbReference>